<feature type="signal peptide" evidence="1">
    <location>
        <begin position="1"/>
        <end position="21"/>
    </location>
</feature>
<dbReference type="EMBL" id="GBRA01000063">
    <property type="protein sequence ID" value="JAC94731.1"/>
    <property type="molecule type" value="Transcribed_RNA"/>
</dbReference>
<sequence length="65" mass="7219">MRVYVLLIVVLFLTSFMSVDAAPVDQAKTKRIGDCPSCYDCWQCGENYDDADCANACDDCNLCPE</sequence>
<dbReference type="AlphaFoldDB" id="A0A098LXR6"/>
<feature type="chain" id="PRO_5001937797" evidence="1">
    <location>
        <begin position="22"/>
        <end position="65"/>
    </location>
</feature>
<proteinExistence type="predicted"/>
<protein>
    <submittedName>
        <fullName evidence="2">Gsp_63 putative toxin</fullName>
    </submittedName>
</protein>
<evidence type="ECO:0000256" key="1">
    <source>
        <dbReference type="SAM" id="SignalP"/>
    </source>
</evidence>
<accession>A0A098LXR6</accession>
<organism evidence="2">
    <name type="scientific">Gemmula speciosa</name>
    <name type="common">Splendid gem-turris</name>
    <name type="synonym">Pleurotoma speciosa</name>
    <dbReference type="NCBI Taxonomy" id="439592"/>
    <lineage>
        <taxon>Eukaryota</taxon>
        <taxon>Metazoa</taxon>
        <taxon>Spiralia</taxon>
        <taxon>Lophotrochozoa</taxon>
        <taxon>Mollusca</taxon>
        <taxon>Gastropoda</taxon>
        <taxon>Caenogastropoda</taxon>
        <taxon>Neogastropoda</taxon>
        <taxon>Conoidea</taxon>
        <taxon>Turridae</taxon>
        <taxon>Gemmula</taxon>
    </lineage>
</organism>
<evidence type="ECO:0000313" key="2">
    <source>
        <dbReference type="EMBL" id="JAC94731.1"/>
    </source>
</evidence>
<name>A0A098LXR6_GEMSP</name>
<keyword evidence="1" id="KW-0732">Signal</keyword>
<reference evidence="2" key="2">
    <citation type="submission" date="2014-09" db="EMBL/GenBank/DDBJ databases">
        <authorList>
            <person name="Gonzales D.T.T."/>
            <person name="Saloma C.P."/>
        </authorList>
    </citation>
    <scope>NUCLEOTIDE SEQUENCE</scope>
    <source>
        <tissue evidence="2">Venom duct</tissue>
    </source>
</reference>
<reference evidence="2" key="1">
    <citation type="journal article" date="2014" name="Toxicon">
        <title>A bioinformatics survey for conotoxin-like sequences in three turrid snail venom duct transcriptomes.</title>
        <authorList>
            <person name="Gonzales D.T."/>
            <person name="Saloma C.P."/>
        </authorList>
    </citation>
    <scope>NUCLEOTIDE SEQUENCE</scope>
    <source>
        <tissue evidence="2">Venom duct</tissue>
    </source>
</reference>